<dbReference type="SUPFAM" id="SSF52402">
    <property type="entry name" value="Adenine nucleotide alpha hydrolases-like"/>
    <property type="match status" value="1"/>
</dbReference>
<dbReference type="AlphaFoldDB" id="A0A1G5KK83"/>
<dbReference type="Gene3D" id="3.40.50.620">
    <property type="entry name" value="HUPs"/>
    <property type="match status" value="1"/>
</dbReference>
<dbReference type="NCBIfam" id="TIGR00290">
    <property type="entry name" value="MJ0570_dom"/>
    <property type="match status" value="1"/>
</dbReference>
<evidence type="ECO:0000313" key="2">
    <source>
        <dbReference type="EMBL" id="SCZ00784.1"/>
    </source>
</evidence>
<accession>A0A1G5KK83</accession>
<dbReference type="CDD" id="cd01994">
    <property type="entry name" value="AANH_PF0828-like"/>
    <property type="match status" value="1"/>
</dbReference>
<dbReference type="InterPro" id="IPR002761">
    <property type="entry name" value="Diphthami_syn_dom"/>
</dbReference>
<dbReference type="Pfam" id="PF01902">
    <property type="entry name" value="Diphthami_syn_2"/>
    <property type="match status" value="1"/>
</dbReference>
<protein>
    <submittedName>
        <fullName evidence="2">MJ0570-related uncharacterized domain-containing protein</fullName>
    </submittedName>
</protein>
<dbReference type="InterPro" id="IPR014729">
    <property type="entry name" value="Rossmann-like_a/b/a_fold"/>
</dbReference>
<dbReference type="GO" id="GO:0017183">
    <property type="term" value="P:protein histidyl modification to diphthamide"/>
    <property type="evidence" value="ECO:0007669"/>
    <property type="project" value="TreeGrafter"/>
</dbReference>
<dbReference type="PANTHER" id="PTHR12196:SF2">
    <property type="entry name" value="DIPHTHINE--AMMONIA LIGASE"/>
    <property type="match status" value="1"/>
</dbReference>
<dbReference type="PANTHER" id="PTHR12196">
    <property type="entry name" value="DOMAIN OF UNKNOWN FUNCTION 71 DUF71 -CONTAINING PROTEIN"/>
    <property type="match status" value="1"/>
</dbReference>
<dbReference type="OrthoDB" id="3572539at2"/>
<evidence type="ECO:0000313" key="3">
    <source>
        <dbReference type="Proteomes" id="UP000198636"/>
    </source>
</evidence>
<sequence>MNNASISSIEDAPFFCSWSGGKDSCLALYRTIKEGGKPQILFTMFAEGALRSRSHGLPLELYKEQSSSLEIPFIYKAASWQEYEEVFIKTLHTFKDMNINIGVFGDIDLEDHRKWEEKVCNEADIEAYLPLWKEERTALLLEFIDNGFKTMIIAIKEGVLDKKYLGRILDRELIAELDALDIDPCGEEGEFHTVVLDGPIFTYAIEVEIKQEIFNNGYWFIDIAVL</sequence>
<dbReference type="STRING" id="1120976.SAMN03080606_03530"/>
<reference evidence="2 3" key="1">
    <citation type="submission" date="2016-10" db="EMBL/GenBank/DDBJ databases">
        <authorList>
            <person name="de Groot N.N."/>
        </authorList>
    </citation>
    <scope>NUCLEOTIDE SEQUENCE [LARGE SCALE GENOMIC DNA]</scope>
    <source>
        <strain evidence="2 3">DSM 18978</strain>
    </source>
</reference>
<organism evidence="2 3">
    <name type="scientific">Alkaliphilus peptidifermentans DSM 18978</name>
    <dbReference type="NCBI Taxonomy" id="1120976"/>
    <lineage>
        <taxon>Bacteria</taxon>
        <taxon>Bacillati</taxon>
        <taxon>Bacillota</taxon>
        <taxon>Clostridia</taxon>
        <taxon>Peptostreptococcales</taxon>
        <taxon>Natronincolaceae</taxon>
        <taxon>Alkaliphilus</taxon>
    </lineage>
</organism>
<dbReference type="GO" id="GO:0017178">
    <property type="term" value="F:diphthine-ammonia ligase activity"/>
    <property type="evidence" value="ECO:0007669"/>
    <property type="project" value="TreeGrafter"/>
</dbReference>
<dbReference type="PIRSF" id="PIRSF039123">
    <property type="entry name" value="Diphthamide_synthase"/>
    <property type="match status" value="1"/>
</dbReference>
<evidence type="ECO:0000259" key="1">
    <source>
        <dbReference type="Pfam" id="PF01902"/>
    </source>
</evidence>
<dbReference type="EMBL" id="FMUS01000028">
    <property type="protein sequence ID" value="SCZ00784.1"/>
    <property type="molecule type" value="Genomic_DNA"/>
</dbReference>
<keyword evidence="3" id="KW-1185">Reference proteome</keyword>
<dbReference type="Gene3D" id="3.90.1490.10">
    <property type="entry name" value="putative n-type atp pyrophosphatase, domain 2"/>
    <property type="match status" value="1"/>
</dbReference>
<name>A0A1G5KK83_9FIRM</name>
<gene>
    <name evidence="2" type="ORF">SAMN03080606_03530</name>
</gene>
<dbReference type="RefSeq" id="WP_091546175.1">
    <property type="nucleotide sequence ID" value="NZ_FMUS01000028.1"/>
</dbReference>
<feature type="domain" description="Diphthamide synthase" evidence="1">
    <location>
        <begin position="18"/>
        <end position="224"/>
    </location>
</feature>
<dbReference type="InterPro" id="IPR030662">
    <property type="entry name" value="DPH6/MJ0570"/>
</dbReference>
<proteinExistence type="predicted"/>
<dbReference type="Proteomes" id="UP000198636">
    <property type="component" value="Unassembled WGS sequence"/>
</dbReference>